<protein>
    <submittedName>
        <fullName evidence="4">YkyA family protein</fullName>
    </submittedName>
</protein>
<gene>
    <name evidence="4" type="ORF">HMI46_02300</name>
    <name evidence="3" type="ORF">M5X12_13405</name>
</gene>
<dbReference type="EMBL" id="JAMDNP010000022">
    <property type="protein sequence ID" value="MCY9761571.1"/>
    <property type="molecule type" value="Genomic_DNA"/>
</dbReference>
<comment type="caution">
    <text evidence="4">The sequence shown here is derived from an EMBL/GenBank/DDBJ whole genome shotgun (WGS) entry which is preliminary data.</text>
</comment>
<feature type="signal peptide" evidence="2">
    <location>
        <begin position="1"/>
        <end position="26"/>
    </location>
</feature>
<proteinExistence type="predicted"/>
<dbReference type="RefSeq" id="WP_005544088.1">
    <property type="nucleotide sequence ID" value="NZ_JABFOR010000002.1"/>
</dbReference>
<dbReference type="InterPro" id="IPR036785">
    <property type="entry name" value="YkyA-like_sf"/>
</dbReference>
<dbReference type="PROSITE" id="PS51257">
    <property type="entry name" value="PROKAR_LIPOPROTEIN"/>
    <property type="match status" value="1"/>
</dbReference>
<keyword evidence="2" id="KW-0732">Signal</keyword>
<dbReference type="Proteomes" id="UP000552038">
    <property type="component" value="Unassembled WGS sequence"/>
</dbReference>
<dbReference type="Gene3D" id="1.20.120.570">
    <property type="entry name" value="YkyA-like"/>
    <property type="match status" value="1"/>
</dbReference>
<keyword evidence="1" id="KW-0175">Coiled coil</keyword>
<keyword evidence="6" id="KW-1185">Reference proteome</keyword>
<evidence type="ECO:0000256" key="2">
    <source>
        <dbReference type="SAM" id="SignalP"/>
    </source>
</evidence>
<dbReference type="AlphaFoldDB" id="A0AAP6ZS08"/>
<feature type="coiled-coil region" evidence="1">
    <location>
        <begin position="39"/>
        <end position="123"/>
    </location>
</feature>
<dbReference type="SUPFAM" id="SSF140423">
    <property type="entry name" value="MW0975(SA0943)-like"/>
    <property type="match status" value="1"/>
</dbReference>
<sequence length="234" mass="26115">MASWKKLTAVAALASVLLIGLTGCGAAPTTQIFEGFEKASAAEANVAEAVKTLSTLEAKDSKQYDNILSQGKQDNRNVQTLIDNSSKALEERTQAMEQLKNTLDDARKKMGELDGAISNLKEEGLKKQATEAYDAYVKRYETFTSMYEKYGKWIQQEQALYNELKQKDTKLKTITKAVSERNEAYRAVEQLKIKFNEYTNSFNVKKSEFYKQAGMHVTGTEKTDGEGAKTESNS</sequence>
<organism evidence="4 5">
    <name type="scientific">Paenibacillus alvei</name>
    <name type="common">Bacillus alvei</name>
    <dbReference type="NCBI Taxonomy" id="44250"/>
    <lineage>
        <taxon>Bacteria</taxon>
        <taxon>Bacillati</taxon>
        <taxon>Bacillota</taxon>
        <taxon>Bacilli</taxon>
        <taxon>Bacillales</taxon>
        <taxon>Paenibacillaceae</taxon>
        <taxon>Paenibacillus</taxon>
    </lineage>
</organism>
<evidence type="ECO:0000313" key="4">
    <source>
        <dbReference type="EMBL" id="NOJ69390.1"/>
    </source>
</evidence>
<reference evidence="3 6" key="2">
    <citation type="submission" date="2022-05" db="EMBL/GenBank/DDBJ databases">
        <title>Genome Sequencing of Bee-Associated Microbes.</title>
        <authorList>
            <person name="Dunlap C."/>
        </authorList>
    </citation>
    <scope>NUCLEOTIDE SEQUENCE [LARGE SCALE GENOMIC DNA]</scope>
    <source>
        <strain evidence="3 6">NRRL B-04010</strain>
    </source>
</reference>
<dbReference type="Pfam" id="PF10368">
    <property type="entry name" value="YkyA"/>
    <property type="match status" value="1"/>
</dbReference>
<dbReference type="EMBL" id="JABFOR010000002">
    <property type="protein sequence ID" value="NOJ69390.1"/>
    <property type="molecule type" value="Genomic_DNA"/>
</dbReference>
<name>A0AAP6ZS08_PAEAL</name>
<accession>A0AAP6ZS08</accession>
<evidence type="ECO:0000256" key="1">
    <source>
        <dbReference type="SAM" id="Coils"/>
    </source>
</evidence>
<dbReference type="Proteomes" id="UP001527181">
    <property type="component" value="Unassembled WGS sequence"/>
</dbReference>
<dbReference type="InterPro" id="IPR019454">
    <property type="entry name" value="Lipoprot_YkyA-like"/>
</dbReference>
<evidence type="ECO:0000313" key="3">
    <source>
        <dbReference type="EMBL" id="MCY9761571.1"/>
    </source>
</evidence>
<evidence type="ECO:0000313" key="5">
    <source>
        <dbReference type="Proteomes" id="UP000552038"/>
    </source>
</evidence>
<evidence type="ECO:0000313" key="6">
    <source>
        <dbReference type="Proteomes" id="UP001527181"/>
    </source>
</evidence>
<dbReference type="GeneID" id="94488015"/>
<feature type="chain" id="PRO_5042986583" evidence="2">
    <location>
        <begin position="27"/>
        <end position="234"/>
    </location>
</feature>
<reference evidence="4 5" key="1">
    <citation type="submission" date="2020-05" db="EMBL/GenBank/DDBJ databases">
        <title>Whole genome sequencing and identification of novel metabolites from Paenibacillus alvei strain JR949.</title>
        <authorList>
            <person name="Rajendhran J."/>
            <person name="Sree Pranav P."/>
            <person name="Mahalakshmi B."/>
            <person name="Karthikeyan R."/>
        </authorList>
    </citation>
    <scope>NUCLEOTIDE SEQUENCE [LARGE SCALE GENOMIC DNA]</scope>
    <source>
        <strain evidence="4 5">JR949</strain>
    </source>
</reference>